<comment type="caution">
    <text evidence="2">The sequence shown here is derived from an EMBL/GenBank/DDBJ whole genome shotgun (WGS) entry which is preliminary data.</text>
</comment>
<dbReference type="Gene3D" id="6.10.110.10">
    <property type="match status" value="1"/>
</dbReference>
<keyword evidence="1" id="KW-0472">Membrane</keyword>
<sequence>MGCIIGCLGWLAPCCPTFVSTVGGWLGFSAVGPVAGSVAAGAQAAVGSVAAGSAFAAVQSVAMTTAAVSTPWLAAIGASIMGAFGGLVAIFK</sequence>
<dbReference type="EMBL" id="QKKF02028090">
    <property type="protein sequence ID" value="RZF35497.1"/>
    <property type="molecule type" value="Genomic_DNA"/>
</dbReference>
<dbReference type="AlphaFoldDB" id="A0A482WPJ0"/>
<evidence type="ECO:0000313" key="3">
    <source>
        <dbReference type="Proteomes" id="UP000291343"/>
    </source>
</evidence>
<protein>
    <submittedName>
        <fullName evidence="2">Uncharacterized protein</fullName>
    </submittedName>
</protein>
<accession>A0A482WPJ0</accession>
<gene>
    <name evidence="2" type="ORF">LSTR_LSTR010188</name>
</gene>
<reference evidence="2 3" key="1">
    <citation type="journal article" date="2017" name="Gigascience">
        <title>Genome sequence of the small brown planthopper, Laodelphax striatellus.</title>
        <authorList>
            <person name="Zhu J."/>
            <person name="Jiang F."/>
            <person name="Wang X."/>
            <person name="Yang P."/>
            <person name="Bao Y."/>
            <person name="Zhao W."/>
            <person name="Wang W."/>
            <person name="Lu H."/>
            <person name="Wang Q."/>
            <person name="Cui N."/>
            <person name="Li J."/>
            <person name="Chen X."/>
            <person name="Luo L."/>
            <person name="Yu J."/>
            <person name="Kang L."/>
            <person name="Cui F."/>
        </authorList>
    </citation>
    <scope>NUCLEOTIDE SEQUENCE [LARGE SCALE GENOMIC DNA]</scope>
    <source>
        <strain evidence="2">Lst14</strain>
    </source>
</reference>
<feature type="transmembrane region" description="Helical" evidence="1">
    <location>
        <begin position="72"/>
        <end position="91"/>
    </location>
</feature>
<keyword evidence="3" id="KW-1185">Reference proteome</keyword>
<keyword evidence="1" id="KW-0812">Transmembrane</keyword>
<evidence type="ECO:0000256" key="1">
    <source>
        <dbReference type="SAM" id="Phobius"/>
    </source>
</evidence>
<proteinExistence type="predicted"/>
<evidence type="ECO:0000313" key="2">
    <source>
        <dbReference type="EMBL" id="RZF35497.1"/>
    </source>
</evidence>
<dbReference type="InterPro" id="IPR038213">
    <property type="entry name" value="IFI6/IFI27-like_sf"/>
</dbReference>
<name>A0A482WPJ0_LAOST</name>
<dbReference type="Proteomes" id="UP000291343">
    <property type="component" value="Unassembled WGS sequence"/>
</dbReference>
<organism evidence="2 3">
    <name type="scientific">Laodelphax striatellus</name>
    <name type="common">Small brown planthopper</name>
    <name type="synonym">Delphax striatella</name>
    <dbReference type="NCBI Taxonomy" id="195883"/>
    <lineage>
        <taxon>Eukaryota</taxon>
        <taxon>Metazoa</taxon>
        <taxon>Ecdysozoa</taxon>
        <taxon>Arthropoda</taxon>
        <taxon>Hexapoda</taxon>
        <taxon>Insecta</taxon>
        <taxon>Pterygota</taxon>
        <taxon>Neoptera</taxon>
        <taxon>Paraneoptera</taxon>
        <taxon>Hemiptera</taxon>
        <taxon>Auchenorrhyncha</taxon>
        <taxon>Fulgoroidea</taxon>
        <taxon>Delphacidae</taxon>
        <taxon>Criomorphinae</taxon>
        <taxon>Laodelphax</taxon>
    </lineage>
</organism>
<dbReference type="InParanoid" id="A0A482WPJ0"/>
<keyword evidence="1" id="KW-1133">Transmembrane helix</keyword>